<evidence type="ECO:0000313" key="15">
    <source>
        <dbReference type="EMBL" id="CAD9982246.1"/>
    </source>
</evidence>
<evidence type="ECO:0000256" key="9">
    <source>
        <dbReference type="ARBA" id="ARBA00023098"/>
    </source>
</evidence>
<keyword evidence="6 13" id="KW-0812">Transmembrane</keyword>
<dbReference type="EMBL" id="HBHT01030509">
    <property type="protein sequence ID" value="CAD9982246.1"/>
    <property type="molecule type" value="Transcribed_RNA"/>
</dbReference>
<evidence type="ECO:0000256" key="4">
    <source>
        <dbReference type="ARBA" id="ARBA00022516"/>
    </source>
</evidence>
<feature type="signal peptide" evidence="14">
    <location>
        <begin position="1"/>
        <end position="19"/>
    </location>
</feature>
<keyword evidence="11" id="KW-0594">Phospholipid biosynthesis</keyword>
<name>A0A6U3CW80_9STRA</name>
<dbReference type="AlphaFoldDB" id="A0A6U3CW80"/>
<gene>
    <name evidence="15" type="ORF">APAL1065_LOCUS20453</name>
    <name evidence="16" type="ORF">APAL1065_LOCUS20454</name>
</gene>
<feature type="chain" id="PRO_5035585437" description="Phosphatidate cytidylyltransferase" evidence="14">
    <location>
        <begin position="20"/>
        <end position="201"/>
    </location>
</feature>
<evidence type="ECO:0000256" key="3">
    <source>
        <dbReference type="ARBA" id="ARBA00022475"/>
    </source>
</evidence>
<sequence>MTLLLSVAIFPIINQSVSPSTILASCAGFLLITAPNRTWLVVSKDFHATVSLLLTVWNADTGALIAGRVGTLAQTNLPRPLWLQTISPAKSVEGLIGGLLGGSLTYWSLPWFWSMIHYYKLAPNQETVSIVDSLSSNQRFCIGILLSIAAVLGDLWESSLKRAFQVKDSGKLLPGHGGVLDRFDSSLLAVVLYQYLGQTVP</sequence>
<dbReference type="EMBL" id="HBHT01030510">
    <property type="protein sequence ID" value="CAD9982247.1"/>
    <property type="molecule type" value="Transcribed_RNA"/>
</dbReference>
<reference evidence="15" key="1">
    <citation type="submission" date="2021-01" db="EMBL/GenBank/DDBJ databases">
        <authorList>
            <person name="Corre E."/>
            <person name="Pelletier E."/>
            <person name="Niang G."/>
            <person name="Scheremetjew M."/>
            <person name="Finn R."/>
            <person name="Kale V."/>
            <person name="Holt S."/>
            <person name="Cochrane G."/>
            <person name="Meng A."/>
            <person name="Brown T."/>
            <person name="Cohen L."/>
        </authorList>
    </citation>
    <scope>NUCLEOTIDE SEQUENCE</scope>
    <source>
        <strain evidence="15">CCMP125</strain>
    </source>
</reference>
<evidence type="ECO:0000256" key="1">
    <source>
        <dbReference type="ARBA" id="ARBA00004651"/>
    </source>
</evidence>
<organism evidence="15">
    <name type="scientific">Entomoneis paludosa</name>
    <dbReference type="NCBI Taxonomy" id="265537"/>
    <lineage>
        <taxon>Eukaryota</taxon>
        <taxon>Sar</taxon>
        <taxon>Stramenopiles</taxon>
        <taxon>Ochrophyta</taxon>
        <taxon>Bacillariophyta</taxon>
        <taxon>Bacillariophyceae</taxon>
        <taxon>Bacillariophycidae</taxon>
        <taxon>Entomoneidaceae</taxon>
        <taxon>Entomoneis</taxon>
    </lineage>
</organism>
<evidence type="ECO:0000313" key="16">
    <source>
        <dbReference type="EMBL" id="CAD9982247.1"/>
    </source>
</evidence>
<accession>A0A6U3CW80</accession>
<keyword evidence="5 13" id="KW-0808">Transferase</keyword>
<evidence type="ECO:0000256" key="6">
    <source>
        <dbReference type="ARBA" id="ARBA00022692"/>
    </source>
</evidence>
<dbReference type="InterPro" id="IPR000374">
    <property type="entry name" value="PC_trans"/>
</dbReference>
<evidence type="ECO:0000256" key="12">
    <source>
        <dbReference type="ARBA" id="ARBA00023264"/>
    </source>
</evidence>
<comment type="pathway">
    <text evidence="13">Phospholipid metabolism; CDP-diacylglycerol biosynthesis; CDP-diacylglycerol from sn-glycerol 3-phosphate: step 3/3.</text>
</comment>
<evidence type="ECO:0000256" key="13">
    <source>
        <dbReference type="RuleBase" id="RU003938"/>
    </source>
</evidence>
<dbReference type="EC" id="2.7.7.41" evidence="13"/>
<dbReference type="UniPathway" id="UPA00557">
    <property type="reaction ID" value="UER00614"/>
</dbReference>
<comment type="similarity">
    <text evidence="2 13">Belongs to the CDS family.</text>
</comment>
<keyword evidence="3" id="KW-1003">Cell membrane</keyword>
<proteinExistence type="inferred from homology"/>
<comment type="subcellular location">
    <subcellularLocation>
        <location evidence="1">Cell membrane</location>
        <topology evidence="1">Multi-pass membrane protein</topology>
    </subcellularLocation>
</comment>
<evidence type="ECO:0000256" key="8">
    <source>
        <dbReference type="ARBA" id="ARBA00022989"/>
    </source>
</evidence>
<evidence type="ECO:0000256" key="11">
    <source>
        <dbReference type="ARBA" id="ARBA00023209"/>
    </source>
</evidence>
<keyword evidence="12" id="KW-1208">Phospholipid metabolism</keyword>
<dbReference type="PANTHER" id="PTHR46382:SF1">
    <property type="entry name" value="PHOSPHATIDATE CYTIDYLYLTRANSFERASE"/>
    <property type="match status" value="1"/>
</dbReference>
<evidence type="ECO:0000256" key="5">
    <source>
        <dbReference type="ARBA" id="ARBA00022679"/>
    </source>
</evidence>
<keyword evidence="7 13" id="KW-0548">Nucleotidyltransferase</keyword>
<evidence type="ECO:0000256" key="14">
    <source>
        <dbReference type="SAM" id="SignalP"/>
    </source>
</evidence>
<keyword evidence="9" id="KW-0443">Lipid metabolism</keyword>
<dbReference type="GO" id="GO:0016024">
    <property type="term" value="P:CDP-diacylglycerol biosynthetic process"/>
    <property type="evidence" value="ECO:0007669"/>
    <property type="project" value="UniProtKB-UniPathway"/>
</dbReference>
<keyword evidence="10" id="KW-0472">Membrane</keyword>
<keyword evidence="4" id="KW-0444">Lipid biosynthesis</keyword>
<protein>
    <recommendedName>
        <fullName evidence="13">Phosphatidate cytidylyltransferase</fullName>
        <ecNumber evidence="13">2.7.7.41</ecNumber>
    </recommendedName>
</protein>
<comment type="catalytic activity">
    <reaction evidence="13">
        <text>a 1,2-diacyl-sn-glycero-3-phosphate + CTP + H(+) = a CDP-1,2-diacyl-sn-glycerol + diphosphate</text>
        <dbReference type="Rhea" id="RHEA:16229"/>
        <dbReference type="ChEBI" id="CHEBI:15378"/>
        <dbReference type="ChEBI" id="CHEBI:33019"/>
        <dbReference type="ChEBI" id="CHEBI:37563"/>
        <dbReference type="ChEBI" id="CHEBI:58332"/>
        <dbReference type="ChEBI" id="CHEBI:58608"/>
        <dbReference type="EC" id="2.7.7.41"/>
    </reaction>
</comment>
<keyword evidence="14" id="KW-0732">Signal</keyword>
<dbReference type="PANTHER" id="PTHR46382">
    <property type="entry name" value="PHOSPHATIDATE CYTIDYLYLTRANSFERASE"/>
    <property type="match status" value="1"/>
</dbReference>
<dbReference type="PROSITE" id="PS01315">
    <property type="entry name" value="CDS"/>
    <property type="match status" value="1"/>
</dbReference>
<dbReference type="Pfam" id="PF01148">
    <property type="entry name" value="CTP_transf_1"/>
    <property type="match status" value="1"/>
</dbReference>
<evidence type="ECO:0000256" key="10">
    <source>
        <dbReference type="ARBA" id="ARBA00023136"/>
    </source>
</evidence>
<dbReference type="GO" id="GO:0005886">
    <property type="term" value="C:plasma membrane"/>
    <property type="evidence" value="ECO:0007669"/>
    <property type="project" value="UniProtKB-SubCell"/>
</dbReference>
<keyword evidence="8" id="KW-1133">Transmembrane helix</keyword>
<evidence type="ECO:0000256" key="2">
    <source>
        <dbReference type="ARBA" id="ARBA00010185"/>
    </source>
</evidence>
<dbReference type="GO" id="GO:0004605">
    <property type="term" value="F:phosphatidate cytidylyltransferase activity"/>
    <property type="evidence" value="ECO:0007669"/>
    <property type="project" value="UniProtKB-EC"/>
</dbReference>
<evidence type="ECO:0000256" key="7">
    <source>
        <dbReference type="ARBA" id="ARBA00022695"/>
    </source>
</evidence>